<name>A0A6P8IUK7_ACTTE</name>
<feature type="transmembrane region" description="Helical" evidence="9">
    <location>
        <begin position="332"/>
        <end position="353"/>
    </location>
</feature>
<dbReference type="GeneID" id="116305046"/>
<dbReference type="GO" id="GO:0034203">
    <property type="term" value="P:glycolipid translocation"/>
    <property type="evidence" value="ECO:0007669"/>
    <property type="project" value="TreeGrafter"/>
</dbReference>
<keyword evidence="10" id="KW-1185">Reference proteome</keyword>
<feature type="transmembrane region" description="Helical" evidence="9">
    <location>
        <begin position="466"/>
        <end position="485"/>
    </location>
</feature>
<accession>A0A6P8IUK7</accession>
<keyword evidence="7 9" id="KW-0472">Membrane</keyword>
<dbReference type="KEGG" id="aten:116305046"/>
<dbReference type="GO" id="GO:0006488">
    <property type="term" value="P:dolichol-linked oligosaccharide biosynthetic process"/>
    <property type="evidence" value="ECO:0007669"/>
    <property type="project" value="InterPro"/>
</dbReference>
<feature type="transmembrane region" description="Helical" evidence="9">
    <location>
        <begin position="120"/>
        <end position="142"/>
    </location>
</feature>
<evidence type="ECO:0000313" key="11">
    <source>
        <dbReference type="RefSeq" id="XP_031570734.1"/>
    </source>
</evidence>
<comment type="subcellular location">
    <subcellularLocation>
        <location evidence="1 9">Endoplasmic reticulum membrane</location>
        <topology evidence="1 9">Multi-pass membrane protein</topology>
    </subcellularLocation>
</comment>
<organism evidence="10 11">
    <name type="scientific">Actinia tenebrosa</name>
    <name type="common">Australian red waratah sea anemone</name>
    <dbReference type="NCBI Taxonomy" id="6105"/>
    <lineage>
        <taxon>Eukaryota</taxon>
        <taxon>Metazoa</taxon>
        <taxon>Cnidaria</taxon>
        <taxon>Anthozoa</taxon>
        <taxon>Hexacorallia</taxon>
        <taxon>Actiniaria</taxon>
        <taxon>Actiniidae</taxon>
        <taxon>Actinia</taxon>
    </lineage>
</organism>
<evidence type="ECO:0000256" key="1">
    <source>
        <dbReference type="ARBA" id="ARBA00004477"/>
    </source>
</evidence>
<dbReference type="InParanoid" id="A0A6P8IUK7"/>
<dbReference type="OrthoDB" id="9979195at2759"/>
<comment type="pathway">
    <text evidence="2">Protein modification; protein glycosylation.</text>
</comment>
<feature type="transmembrane region" description="Helical" evidence="9">
    <location>
        <begin position="497"/>
        <end position="519"/>
    </location>
</feature>
<dbReference type="PANTHER" id="PTHR13117">
    <property type="entry name" value="ENDOPLASMIC RETICULUM MULTISPAN TRANSMEMBRANE PROTEIN-RELATED"/>
    <property type="match status" value="1"/>
</dbReference>
<proteinExistence type="inferred from homology"/>
<keyword evidence="6 9" id="KW-1133">Transmembrane helix</keyword>
<dbReference type="Pfam" id="PF04506">
    <property type="entry name" value="Rft-1"/>
    <property type="match status" value="1"/>
</dbReference>
<evidence type="ECO:0000256" key="6">
    <source>
        <dbReference type="ARBA" id="ARBA00022989"/>
    </source>
</evidence>
<keyword evidence="5" id="KW-0256">Endoplasmic reticulum</keyword>
<comment type="function">
    <text evidence="8 9">Intramembrane glycolipid transporter that operates in the biosynthetic pathway of dolichol-linked oligosaccharides, the glycan precursors employed in protein asparagine (N)-glycosylation. The sequential addition of sugars to dolichol pyrophosphate produces dolichol-linked oligosaccharides containing fourteen sugars, including two GlcNAcs, nine mannoses and three glucoses. Once assembled, the oligosaccharide is transferred from the lipid to nascent proteins by oligosaccharyltransferases. The assembly of dolichol-linked oligosaccharides begins on the cytosolic side of the endoplasmic reticulum membrane and finishes in its lumen. RFT1 could mediate the translocation of the cytosolically oriented intermediate DolPP-GlcNAc2Man5, produced by ALG11, into the ER lumen where dolichol-linked oligosaccharides assembly continues. However, the intramembrane lipid transporter activity could not be confirmed in vitro.</text>
</comment>
<dbReference type="AlphaFoldDB" id="A0A6P8IUK7"/>
<evidence type="ECO:0000256" key="3">
    <source>
        <dbReference type="ARBA" id="ARBA00010288"/>
    </source>
</evidence>
<feature type="transmembrane region" description="Helical" evidence="9">
    <location>
        <begin position="178"/>
        <end position="201"/>
    </location>
</feature>
<dbReference type="InterPro" id="IPR007594">
    <property type="entry name" value="RFT1"/>
</dbReference>
<dbReference type="FunCoup" id="A0A6P8IUK7">
    <property type="interactions" value="1416"/>
</dbReference>
<gene>
    <name evidence="11" type="primary">LOC116305046</name>
</gene>
<evidence type="ECO:0000256" key="5">
    <source>
        <dbReference type="ARBA" id="ARBA00022824"/>
    </source>
</evidence>
<dbReference type="Proteomes" id="UP000515163">
    <property type="component" value="Unplaced"/>
</dbReference>
<feature type="transmembrane region" description="Helical" evidence="9">
    <location>
        <begin position="154"/>
        <end position="172"/>
    </location>
</feature>
<reference evidence="11" key="1">
    <citation type="submission" date="2025-08" db="UniProtKB">
        <authorList>
            <consortium name="RefSeq"/>
        </authorList>
    </citation>
    <scope>IDENTIFICATION</scope>
    <source>
        <tissue evidence="11">Tentacle</tissue>
    </source>
</reference>
<evidence type="ECO:0000256" key="8">
    <source>
        <dbReference type="ARBA" id="ARBA00045912"/>
    </source>
</evidence>
<feature type="transmembrane region" description="Helical" evidence="9">
    <location>
        <begin position="15"/>
        <end position="36"/>
    </location>
</feature>
<evidence type="ECO:0000313" key="10">
    <source>
        <dbReference type="Proteomes" id="UP000515163"/>
    </source>
</evidence>
<dbReference type="PANTHER" id="PTHR13117:SF5">
    <property type="entry name" value="PROTEIN RFT1 HOMOLOG"/>
    <property type="match status" value="1"/>
</dbReference>
<evidence type="ECO:0000256" key="4">
    <source>
        <dbReference type="ARBA" id="ARBA00022692"/>
    </source>
</evidence>
<keyword evidence="4 9" id="KW-0812">Transmembrane</keyword>
<feature type="transmembrane region" description="Helical" evidence="9">
    <location>
        <begin position="83"/>
        <end position="108"/>
    </location>
</feature>
<evidence type="ECO:0000256" key="2">
    <source>
        <dbReference type="ARBA" id="ARBA00004922"/>
    </source>
</evidence>
<feature type="transmembrane region" description="Helical" evidence="9">
    <location>
        <begin position="373"/>
        <end position="397"/>
    </location>
</feature>
<dbReference type="GO" id="GO:0005789">
    <property type="term" value="C:endoplasmic reticulum membrane"/>
    <property type="evidence" value="ECO:0007669"/>
    <property type="project" value="UniProtKB-SubCell"/>
</dbReference>
<dbReference type="RefSeq" id="XP_031570734.1">
    <property type="nucleotide sequence ID" value="XM_031714874.1"/>
</dbReference>
<feature type="transmembrane region" description="Helical" evidence="9">
    <location>
        <begin position="409"/>
        <end position="426"/>
    </location>
</feature>
<comment type="similarity">
    <text evidence="3 9">Belongs to the RFT1 family.</text>
</comment>
<sequence length="541" mass="61732">MADEQNVVGNTFRSASYNVILQVSFRILTFIMNGVLLRYTTRDMLGVVNVRLMLLQQTITFVSREAFRKACLSKSTEKRWPQVINLLWCVFPIGVALSSILGYIWIYYLERPDPALVSNYNLGVLVFASTGAVELLCEQLWVISQVFHFLRLKVVIEGIANFSRCFLTLFLVITFPNLGIICFCLAQVSFSLLIVILYYMYFIHQMGKIQTELPEEFPLKSIRDFFPSIVAKKPLISLEMANLTWSFFKQSFLKIFLTEGERFIMTIFKVLTFAEQGVYDVVNNLGSLVARCVFMPIEESYYTFFANILARDKKAKEQSPEAAKMAAQVLEVMLKFMVLIGLTIVVFGYAYSFLLLDIYGGTTLSGGEGPSLLRWYCLYVLIIAINGITECFMFAAMNKDEVDSYNYKMMMFSCFFLLASWYLTVFGSSGFIIANCLNMILRIFHSLSFILKYFKSTPDLQPLRGIFPSYLVLLTYALSGIITALSERVLCCNHGWFYRILHIGIGAVCLLLVAVAVLIKEKSLLEFAYEQFIGAKKKKKD</sequence>
<evidence type="ECO:0000256" key="9">
    <source>
        <dbReference type="RuleBase" id="RU365067"/>
    </source>
</evidence>
<protein>
    <recommendedName>
        <fullName evidence="9">Protein RFT1 homolog</fullName>
    </recommendedName>
</protein>
<evidence type="ECO:0000256" key="7">
    <source>
        <dbReference type="ARBA" id="ARBA00023136"/>
    </source>
</evidence>